<proteinExistence type="predicted"/>
<dbReference type="PANTHER" id="PTHR10806">
    <property type="entry name" value="SIGNAL PEPTIDASE COMPLEX CATALYTIC SUBUNIT SEC11"/>
    <property type="match status" value="1"/>
</dbReference>
<dbReference type="NCBIfam" id="NF046067">
    <property type="entry name" value="SigPepSipWBacil"/>
    <property type="match status" value="1"/>
</dbReference>
<reference evidence="7" key="1">
    <citation type="submission" date="2022-02" db="EMBL/GenBank/DDBJ databases">
        <title>Crop Bioprotection Bacillus Genome Sequencing.</title>
        <authorList>
            <person name="Dunlap C."/>
        </authorList>
    </citation>
    <scope>NUCLEOTIDE SEQUENCE</scope>
    <source>
        <strain evidence="7">CK3O2B-54A</strain>
    </source>
</reference>
<comment type="subcellular location">
    <subcellularLocation>
        <location evidence="1">Membrane</location>
    </subcellularLocation>
</comment>
<keyword evidence="3 6" id="KW-1133">Transmembrane helix</keyword>
<dbReference type="AlphaFoldDB" id="A0AAP3CQD0"/>
<evidence type="ECO:0000256" key="5">
    <source>
        <dbReference type="NCBIfam" id="TIGR02228"/>
    </source>
</evidence>
<organism evidence="7 8">
    <name type="scientific">Bacillus mojavensis</name>
    <dbReference type="NCBI Taxonomy" id="72360"/>
    <lineage>
        <taxon>Bacteria</taxon>
        <taxon>Bacillati</taxon>
        <taxon>Bacillota</taxon>
        <taxon>Bacilli</taxon>
        <taxon>Bacillales</taxon>
        <taxon>Bacillaceae</taxon>
        <taxon>Bacillus</taxon>
    </lineage>
</organism>
<dbReference type="EMBL" id="JALAQA010000004">
    <property type="protein sequence ID" value="MCY8509310.1"/>
    <property type="molecule type" value="Genomic_DNA"/>
</dbReference>
<dbReference type="SUPFAM" id="SSF51306">
    <property type="entry name" value="LexA/Signal peptidase"/>
    <property type="match status" value="1"/>
</dbReference>
<keyword evidence="7" id="KW-0378">Hydrolase</keyword>
<dbReference type="RefSeq" id="WP_268445894.1">
    <property type="nucleotide sequence ID" value="NZ_JALANC010000002.1"/>
</dbReference>
<feature type="transmembrane region" description="Helical" evidence="6">
    <location>
        <begin position="148"/>
        <end position="173"/>
    </location>
</feature>
<sequence>MKKALKLISNILYVIIFTLIIVLTLVVISTRSSGGEPAVFGYTLKSVLSGSMDPEFKTGSLILVKEITDVKKLQKGDVITFMQDADTAVTHRIIDITKQGDHLLFQTKGDNNAAADSAPVSDENVRAQYTGFQLPYAGYMLHFASQPIGTAILLIVPGIMLLIYSFVTISSAIREIERKTKALETETKDNTMST</sequence>
<dbReference type="GO" id="GO:0006465">
    <property type="term" value="P:signal peptide processing"/>
    <property type="evidence" value="ECO:0007669"/>
    <property type="project" value="UniProtKB-UniRule"/>
</dbReference>
<evidence type="ECO:0000256" key="4">
    <source>
        <dbReference type="ARBA" id="ARBA00023136"/>
    </source>
</evidence>
<protein>
    <recommendedName>
        <fullName evidence="5">Signal peptidase I</fullName>
        <ecNumber evidence="5">3.4.21.89</ecNumber>
    </recommendedName>
</protein>
<evidence type="ECO:0000256" key="1">
    <source>
        <dbReference type="ARBA" id="ARBA00004370"/>
    </source>
</evidence>
<dbReference type="NCBIfam" id="TIGR02228">
    <property type="entry name" value="sigpep_I_arch"/>
    <property type="match status" value="1"/>
</dbReference>
<dbReference type="CDD" id="cd06530">
    <property type="entry name" value="S26_SPase_I"/>
    <property type="match status" value="1"/>
</dbReference>
<dbReference type="GO" id="GO:0004252">
    <property type="term" value="F:serine-type endopeptidase activity"/>
    <property type="evidence" value="ECO:0007669"/>
    <property type="project" value="UniProtKB-UniRule"/>
</dbReference>
<evidence type="ECO:0000313" key="8">
    <source>
        <dbReference type="Proteomes" id="UP001075387"/>
    </source>
</evidence>
<comment type="caution">
    <text evidence="7">The sequence shown here is derived from an EMBL/GenBank/DDBJ whole genome shotgun (WGS) entry which is preliminary data.</text>
</comment>
<evidence type="ECO:0000256" key="3">
    <source>
        <dbReference type="ARBA" id="ARBA00022989"/>
    </source>
</evidence>
<dbReference type="EC" id="3.4.21.89" evidence="5"/>
<name>A0AAP3CQD0_BACMO</name>
<accession>A0AAP3CQD0</accession>
<evidence type="ECO:0000313" key="7">
    <source>
        <dbReference type="EMBL" id="MCY8509310.1"/>
    </source>
</evidence>
<evidence type="ECO:0000256" key="6">
    <source>
        <dbReference type="SAM" id="Phobius"/>
    </source>
</evidence>
<keyword evidence="2 6" id="KW-0812">Transmembrane</keyword>
<evidence type="ECO:0000256" key="2">
    <source>
        <dbReference type="ARBA" id="ARBA00022692"/>
    </source>
</evidence>
<dbReference type="InterPro" id="IPR019533">
    <property type="entry name" value="Peptidase_S26"/>
</dbReference>
<keyword evidence="4 6" id="KW-0472">Membrane</keyword>
<dbReference type="PRINTS" id="PR00728">
    <property type="entry name" value="SIGNALPTASE"/>
</dbReference>
<feature type="transmembrane region" description="Helical" evidence="6">
    <location>
        <begin position="7"/>
        <end position="28"/>
    </location>
</feature>
<dbReference type="InterPro" id="IPR001733">
    <property type="entry name" value="Peptidase_S26B"/>
</dbReference>
<dbReference type="GO" id="GO:0016020">
    <property type="term" value="C:membrane"/>
    <property type="evidence" value="ECO:0007669"/>
    <property type="project" value="UniProtKB-SubCell"/>
</dbReference>
<dbReference type="Proteomes" id="UP001075387">
    <property type="component" value="Unassembled WGS sequence"/>
</dbReference>
<dbReference type="PANTHER" id="PTHR10806:SF6">
    <property type="entry name" value="SIGNAL PEPTIDASE COMPLEX CATALYTIC SUBUNIT SEC11"/>
    <property type="match status" value="1"/>
</dbReference>
<dbReference type="GO" id="GO:0009003">
    <property type="term" value="F:signal peptidase activity"/>
    <property type="evidence" value="ECO:0007669"/>
    <property type="project" value="UniProtKB-EC"/>
</dbReference>
<dbReference type="InterPro" id="IPR036286">
    <property type="entry name" value="LexA/Signal_pep-like_sf"/>
</dbReference>
<gene>
    <name evidence="7" type="ORF">MOD07_07125</name>
</gene>